<comment type="caution">
    <text evidence="3">The sequence shown here is derived from an EMBL/GenBank/DDBJ whole genome shotgun (WGS) entry which is preliminary data.</text>
</comment>
<dbReference type="InterPro" id="IPR003018">
    <property type="entry name" value="GAF"/>
</dbReference>
<reference evidence="3 4" key="1">
    <citation type="journal article" date="2021" name="Sci. Rep.">
        <title>The distribution of antibiotic resistance genes in chicken gut microbiota commensals.</title>
        <authorList>
            <person name="Juricova H."/>
            <person name="Matiasovicova J."/>
            <person name="Kubasova T."/>
            <person name="Cejkova D."/>
            <person name="Rychlik I."/>
        </authorList>
    </citation>
    <scope>NUCLEOTIDE SEQUENCE [LARGE SCALE GENOMIC DNA]</scope>
    <source>
        <strain evidence="3 4">An435</strain>
    </source>
</reference>
<feature type="repeat" description="TPR" evidence="1">
    <location>
        <begin position="299"/>
        <end position="332"/>
    </location>
</feature>
<dbReference type="InterPro" id="IPR029787">
    <property type="entry name" value="Nucleotide_cyclase"/>
</dbReference>
<dbReference type="CDD" id="cd01949">
    <property type="entry name" value="GGDEF"/>
    <property type="match status" value="1"/>
</dbReference>
<dbReference type="InterPro" id="IPR050469">
    <property type="entry name" value="Diguanylate_Cyclase"/>
</dbReference>
<protein>
    <submittedName>
        <fullName evidence="3">GGDEF domain-containing protein</fullName>
    </submittedName>
</protein>
<proteinExistence type="predicted"/>
<dbReference type="Gene3D" id="3.30.70.270">
    <property type="match status" value="1"/>
</dbReference>
<dbReference type="PROSITE" id="PS50005">
    <property type="entry name" value="TPR"/>
    <property type="match status" value="1"/>
</dbReference>
<dbReference type="Pfam" id="PF13185">
    <property type="entry name" value="GAF_2"/>
    <property type="match status" value="1"/>
</dbReference>
<feature type="domain" description="GGDEF" evidence="2">
    <location>
        <begin position="558"/>
        <end position="691"/>
    </location>
</feature>
<dbReference type="SUPFAM" id="SSF55073">
    <property type="entry name" value="Nucleotide cyclase"/>
    <property type="match status" value="1"/>
</dbReference>
<dbReference type="SMART" id="SM00028">
    <property type="entry name" value="TPR"/>
    <property type="match status" value="5"/>
</dbReference>
<dbReference type="SUPFAM" id="SSF48452">
    <property type="entry name" value="TPR-like"/>
    <property type="match status" value="2"/>
</dbReference>
<dbReference type="PROSITE" id="PS50887">
    <property type="entry name" value="GGDEF"/>
    <property type="match status" value="1"/>
</dbReference>
<dbReference type="Pfam" id="PF00990">
    <property type="entry name" value="GGDEF"/>
    <property type="match status" value="1"/>
</dbReference>
<dbReference type="PANTHER" id="PTHR45138:SF9">
    <property type="entry name" value="DIGUANYLATE CYCLASE DGCM-RELATED"/>
    <property type="match status" value="1"/>
</dbReference>
<dbReference type="RefSeq" id="WP_195514644.1">
    <property type="nucleotide sequence ID" value="NZ_JACJLL010000141.1"/>
</dbReference>
<evidence type="ECO:0000313" key="4">
    <source>
        <dbReference type="Proteomes" id="UP000767334"/>
    </source>
</evidence>
<dbReference type="SUPFAM" id="SSF55781">
    <property type="entry name" value="GAF domain-like"/>
    <property type="match status" value="1"/>
</dbReference>
<evidence type="ECO:0000256" key="1">
    <source>
        <dbReference type="PROSITE-ProRule" id="PRU00339"/>
    </source>
</evidence>
<dbReference type="InterPro" id="IPR000160">
    <property type="entry name" value="GGDEF_dom"/>
</dbReference>
<keyword evidence="1" id="KW-0802">TPR repeat</keyword>
<dbReference type="NCBIfam" id="TIGR00254">
    <property type="entry name" value="GGDEF"/>
    <property type="match status" value="1"/>
</dbReference>
<dbReference type="InterPro" id="IPR043128">
    <property type="entry name" value="Rev_trsase/Diguanyl_cyclase"/>
</dbReference>
<name>A0ABS2FJ99_9CLOT</name>
<keyword evidence="4" id="KW-1185">Reference proteome</keyword>
<accession>A0ABS2FJ99</accession>
<evidence type="ECO:0000259" key="2">
    <source>
        <dbReference type="PROSITE" id="PS50887"/>
    </source>
</evidence>
<gene>
    <name evidence="3" type="ORF">H6A19_15140</name>
</gene>
<dbReference type="SMART" id="SM00267">
    <property type="entry name" value="GGDEF"/>
    <property type="match status" value="1"/>
</dbReference>
<organism evidence="3 4">
    <name type="scientific">Clostridium saudiense</name>
    <dbReference type="NCBI Taxonomy" id="1414720"/>
    <lineage>
        <taxon>Bacteria</taxon>
        <taxon>Bacillati</taxon>
        <taxon>Bacillota</taxon>
        <taxon>Clostridia</taxon>
        <taxon>Eubacteriales</taxon>
        <taxon>Clostridiaceae</taxon>
        <taxon>Clostridium</taxon>
    </lineage>
</organism>
<dbReference type="InterPro" id="IPR029016">
    <property type="entry name" value="GAF-like_dom_sf"/>
</dbReference>
<dbReference type="Gene3D" id="3.30.450.40">
    <property type="match status" value="1"/>
</dbReference>
<dbReference type="Proteomes" id="UP000767334">
    <property type="component" value="Unassembled WGS sequence"/>
</dbReference>
<dbReference type="InterPro" id="IPR011990">
    <property type="entry name" value="TPR-like_helical_dom_sf"/>
</dbReference>
<dbReference type="PANTHER" id="PTHR45138">
    <property type="entry name" value="REGULATORY COMPONENTS OF SENSORY TRANSDUCTION SYSTEM"/>
    <property type="match status" value="1"/>
</dbReference>
<dbReference type="EMBL" id="JACJLL010000141">
    <property type="protein sequence ID" value="MBM6820650.1"/>
    <property type="molecule type" value="Genomic_DNA"/>
</dbReference>
<dbReference type="Gene3D" id="1.25.40.10">
    <property type="entry name" value="Tetratricopeptide repeat domain"/>
    <property type="match status" value="2"/>
</dbReference>
<dbReference type="SMART" id="SM00065">
    <property type="entry name" value="GAF"/>
    <property type="match status" value="1"/>
</dbReference>
<dbReference type="InterPro" id="IPR019734">
    <property type="entry name" value="TPR_rpt"/>
</dbReference>
<sequence>MIESAELKYNLQQFKRNENHIEYFKSIFLDNIRANPTNVQEVLDEVMNIAKNNNYNIAYAWCLIYKGWDYHIRCEYDKACHCRIEASEIFIKNNDINGQIAAYNALLADYSRLGNLDLAIESGLMGIELADQENEEELLIDLLINTSVAYTECKKYTEAKELLNKIKSFHGSISKDSNIAYYITLAEIEVNNGDFNYAYECCENAYELIKEIKCWIYECEVLSIRAVANFKMGKLEEAEKDFILAIENARSFNNTIFVIRTLIRFSNYYDLIGNNEQSVNKLIEAYNEIKKISSPIDESEIYYKLSELYSRNNKMNEAYKYLKMHLEIEKKIFNSKSSNWFDKMHSKEIAREAKIYKEMYQDIDLISDIGKKFTSNLKIEKNLNVIYEEVRELMEADVFGIALYKNNLLYYDLFIVDGNLKDYGSVALDEETFGGWCYKNKKNVLINDIEKEYNKYISSKSNELGNCNFKDIQSLVFCPIIIESKVIGILSVQSYNKNAYNKNDIKKLEILTSYIAIALENARLFNKIEYAATHDGLTEILNREEILNRGEFVLKNKENCSIILIDIDYFKSINDNYGHAAGDYVLKSISTIMQEIISENGYIGRFGGEEFLIVIYDCNFDKVMKIAEQLRSYVENYKFIVDSQKIDVTVSLGTYNYCNGDKNFYNNIKFADKALYMAKALGRNKVISYNDSIC</sequence>
<evidence type="ECO:0000313" key="3">
    <source>
        <dbReference type="EMBL" id="MBM6820650.1"/>
    </source>
</evidence>